<accession>A0A146MED6</accession>
<reference evidence="1" key="1">
    <citation type="journal article" date="2016" name="Gigascience">
        <title>De novo construction of an expanded transcriptome assembly for the western tarnished plant bug, Lygus hesperus.</title>
        <authorList>
            <person name="Tassone E.E."/>
            <person name="Geib S.M."/>
            <person name="Hall B."/>
            <person name="Fabrick J.A."/>
            <person name="Brent C.S."/>
            <person name="Hull J.J."/>
        </authorList>
    </citation>
    <scope>NUCLEOTIDE SEQUENCE</scope>
</reference>
<sequence>FCTLLKILLPDEVEPHSKEMEVVCTSVDPLSPYLWDMPVKFAGDLVAILTPGSKSGRVAEMVRCLDEFRLQFEMVVHQFARPYDHPVHTAFYSHPVHTSFFDKRQFAFLRYGIILDA</sequence>
<gene>
    <name evidence="1" type="ORF">g.16350</name>
</gene>
<organism evidence="1">
    <name type="scientific">Lygus hesperus</name>
    <name type="common">Western plant bug</name>
    <dbReference type="NCBI Taxonomy" id="30085"/>
    <lineage>
        <taxon>Eukaryota</taxon>
        <taxon>Metazoa</taxon>
        <taxon>Ecdysozoa</taxon>
        <taxon>Arthropoda</taxon>
        <taxon>Hexapoda</taxon>
        <taxon>Insecta</taxon>
        <taxon>Pterygota</taxon>
        <taxon>Neoptera</taxon>
        <taxon>Paraneoptera</taxon>
        <taxon>Hemiptera</taxon>
        <taxon>Heteroptera</taxon>
        <taxon>Panheteroptera</taxon>
        <taxon>Cimicomorpha</taxon>
        <taxon>Miridae</taxon>
        <taxon>Mirini</taxon>
        <taxon>Lygus</taxon>
    </lineage>
</organism>
<name>A0A146MED6_LYGHE</name>
<dbReference type="EMBL" id="GDHC01000526">
    <property type="protein sequence ID" value="JAQ18103.1"/>
    <property type="molecule type" value="Transcribed_RNA"/>
</dbReference>
<dbReference type="AlphaFoldDB" id="A0A146MED6"/>
<evidence type="ECO:0000313" key="1">
    <source>
        <dbReference type="EMBL" id="JAQ18103.1"/>
    </source>
</evidence>
<protein>
    <submittedName>
        <fullName evidence="1">Uncharacterized protein</fullName>
    </submittedName>
</protein>
<feature type="non-terminal residue" evidence="1">
    <location>
        <position position="1"/>
    </location>
</feature>
<proteinExistence type="predicted"/>